<dbReference type="Proteomes" id="UP000247498">
    <property type="component" value="Unassembled WGS sequence"/>
</dbReference>
<feature type="chain" id="PRO_5015928025" description="Chitin-binding type-1 domain-containing protein" evidence="5">
    <location>
        <begin position="22"/>
        <end position="538"/>
    </location>
</feature>
<evidence type="ECO:0000259" key="6">
    <source>
        <dbReference type="PROSITE" id="PS50923"/>
    </source>
</evidence>
<keyword evidence="2 3" id="KW-1015">Disulfide bond</keyword>
<dbReference type="InterPro" id="IPR036861">
    <property type="entry name" value="Endochitinase-like_sf"/>
</dbReference>
<evidence type="ECO:0000256" key="2">
    <source>
        <dbReference type="ARBA" id="ARBA00023157"/>
    </source>
</evidence>
<feature type="compositionally biased region" description="Pro residues" evidence="4">
    <location>
        <begin position="528"/>
        <end position="538"/>
    </location>
</feature>
<dbReference type="SMART" id="SM00270">
    <property type="entry name" value="ChtBD1"/>
    <property type="match status" value="1"/>
</dbReference>
<dbReference type="InterPro" id="IPR004302">
    <property type="entry name" value="Cellulose/chitin-bd_N"/>
</dbReference>
<comment type="caution">
    <text evidence="3">Lacks conserved residue(s) required for the propagation of feature annotation.</text>
</comment>
<feature type="compositionally biased region" description="Low complexity" evidence="4">
    <location>
        <begin position="514"/>
        <end position="527"/>
    </location>
</feature>
<dbReference type="InterPro" id="IPR001002">
    <property type="entry name" value="Chitin-bd_1"/>
</dbReference>
<evidence type="ECO:0000256" key="1">
    <source>
        <dbReference type="ARBA" id="ARBA00022669"/>
    </source>
</evidence>
<reference evidence="8 9" key="1">
    <citation type="journal article" date="2018" name="Sci. Rep.">
        <title>Raphidocelis subcapitata (=Pseudokirchneriella subcapitata) provides an insight into genome evolution and environmental adaptations in the Sphaeropleales.</title>
        <authorList>
            <person name="Suzuki S."/>
            <person name="Yamaguchi H."/>
            <person name="Nakajima N."/>
            <person name="Kawachi M."/>
        </authorList>
    </citation>
    <scope>NUCLEOTIDE SEQUENCE [LARGE SCALE GENOMIC DNA]</scope>
    <source>
        <strain evidence="8 9">NIES-35</strain>
    </source>
</reference>
<feature type="compositionally biased region" description="Low complexity" evidence="4">
    <location>
        <begin position="495"/>
        <end position="506"/>
    </location>
</feature>
<dbReference type="Pfam" id="PF03067">
    <property type="entry name" value="LPMO_10"/>
    <property type="match status" value="1"/>
</dbReference>
<feature type="region of interest" description="Disordered" evidence="4">
    <location>
        <begin position="442"/>
        <end position="538"/>
    </location>
</feature>
<dbReference type="Gene3D" id="3.30.60.10">
    <property type="entry name" value="Endochitinase-like"/>
    <property type="match status" value="1"/>
</dbReference>
<evidence type="ECO:0000256" key="3">
    <source>
        <dbReference type="PROSITE-ProRule" id="PRU00261"/>
    </source>
</evidence>
<proteinExistence type="predicted"/>
<evidence type="ECO:0000259" key="7">
    <source>
        <dbReference type="PROSITE" id="PS50941"/>
    </source>
</evidence>
<dbReference type="EMBL" id="BDRX01000198">
    <property type="protein sequence ID" value="GBG00182.1"/>
    <property type="molecule type" value="Genomic_DNA"/>
</dbReference>
<keyword evidence="9" id="KW-1185">Reference proteome</keyword>
<name>A0A2V0PK48_9CHLO</name>
<dbReference type="PROSITE" id="PS50941">
    <property type="entry name" value="CHIT_BIND_I_2"/>
    <property type="match status" value="1"/>
</dbReference>
<dbReference type="SUPFAM" id="SSF57016">
    <property type="entry name" value="Plant lectins/antimicrobial peptides"/>
    <property type="match status" value="1"/>
</dbReference>
<sequence>MAPLFALLAALLVAAPPAAEAHGWLAVPESRNSRIQLTGPPGISYNRNSGNGAGLQSGPPIPQPGICGDPWQTITDRSLLTYVQDHPMDPNARYSPGQEVRLAWTLTANHGGYIAFKLCPSNPRAAQITQACFDQYPLQRADGLGTRTYIHVSTDNVNMGNTYRLPAGVDCKDGCVLQWEYVTMNSCWVPCEVEAACAGPLGSYATRGSNPARGQTGLEECSPGMAGAIRSERFQNCADIVISGDPAPPPSPSPSPSPPPSVCAAITATVANGAWPANKCKGAASGANCVAACKAGYTGSPTATCTNGAWSAVTGSCAKNCGAITKTVANGAWPADKCNGTASGGACVAACKAGYSGSPTSTCTNGAWSAVSGTCARTTAPSGCAGTAQRGGKCGASAGNFCCPSGQCCSAWDNCGIEPAHCDAGCQKAYGTCSSTSTVASLSSTSASEAPPADRSAQRKARRAERRAARDAARQGGAVEGGPPGAAAPGPPAEPAAADGAPAAAPADPPAAPAAPLFAAGDSSPAPADDPPTPAPAP</sequence>
<feature type="domain" description="Chitin-binding type-1" evidence="7">
    <location>
        <begin position="391"/>
        <end position="435"/>
    </location>
</feature>
<dbReference type="InParanoid" id="A0A2V0PK48"/>
<dbReference type="PROSITE" id="PS50923">
    <property type="entry name" value="SUSHI"/>
    <property type="match status" value="1"/>
</dbReference>
<dbReference type="AlphaFoldDB" id="A0A2V0PK48"/>
<comment type="caution">
    <text evidence="8">The sequence shown here is derived from an EMBL/GenBank/DDBJ whole genome shotgun (WGS) entry which is preliminary data.</text>
</comment>
<evidence type="ECO:0008006" key="10">
    <source>
        <dbReference type="Google" id="ProtNLM"/>
    </source>
</evidence>
<keyword evidence="1 3" id="KW-0147">Chitin-binding</keyword>
<evidence type="ECO:0000256" key="5">
    <source>
        <dbReference type="SAM" id="SignalP"/>
    </source>
</evidence>
<feature type="disulfide bond" evidence="3">
    <location>
        <begin position="408"/>
        <end position="422"/>
    </location>
</feature>
<dbReference type="OrthoDB" id="545243at2759"/>
<feature type="disulfide bond" evidence="3">
    <location>
        <begin position="403"/>
        <end position="415"/>
    </location>
</feature>
<feature type="domain" description="Sushi" evidence="6">
    <location>
        <begin position="319"/>
        <end position="377"/>
    </location>
</feature>
<evidence type="ECO:0000313" key="9">
    <source>
        <dbReference type="Proteomes" id="UP000247498"/>
    </source>
</evidence>
<feature type="signal peptide" evidence="5">
    <location>
        <begin position="1"/>
        <end position="21"/>
    </location>
</feature>
<accession>A0A2V0PK48</accession>
<evidence type="ECO:0000256" key="4">
    <source>
        <dbReference type="SAM" id="MobiDB-lite"/>
    </source>
</evidence>
<dbReference type="GO" id="GO:0008061">
    <property type="term" value="F:chitin binding"/>
    <property type="evidence" value="ECO:0007669"/>
    <property type="project" value="UniProtKB-UniRule"/>
</dbReference>
<dbReference type="InterPro" id="IPR000436">
    <property type="entry name" value="Sushi_SCR_CCP_dom"/>
</dbReference>
<dbReference type="SMART" id="SM00032">
    <property type="entry name" value="CCP"/>
    <property type="match status" value="2"/>
</dbReference>
<dbReference type="CDD" id="cd00035">
    <property type="entry name" value="ChtBD1"/>
    <property type="match status" value="1"/>
</dbReference>
<protein>
    <recommendedName>
        <fullName evidence="10">Chitin-binding type-1 domain-containing protein</fullName>
    </recommendedName>
</protein>
<evidence type="ECO:0000313" key="8">
    <source>
        <dbReference type="EMBL" id="GBG00182.1"/>
    </source>
</evidence>
<keyword evidence="5" id="KW-0732">Signal</keyword>
<organism evidence="8 9">
    <name type="scientific">Raphidocelis subcapitata</name>
    <dbReference type="NCBI Taxonomy" id="307507"/>
    <lineage>
        <taxon>Eukaryota</taxon>
        <taxon>Viridiplantae</taxon>
        <taxon>Chlorophyta</taxon>
        <taxon>core chlorophytes</taxon>
        <taxon>Chlorophyceae</taxon>
        <taxon>CS clade</taxon>
        <taxon>Sphaeropleales</taxon>
        <taxon>Selenastraceae</taxon>
        <taxon>Raphidocelis</taxon>
    </lineage>
</organism>
<gene>
    <name evidence="8" type="ORF">Rsub_12952</name>
</gene>
<feature type="disulfide bond" evidence="3">
    <location>
        <begin position="394"/>
        <end position="409"/>
    </location>
</feature>